<dbReference type="EMBL" id="QOUI01000001">
    <property type="protein sequence ID" value="RCK71033.1"/>
    <property type="molecule type" value="Genomic_DNA"/>
</dbReference>
<evidence type="ECO:0000313" key="1">
    <source>
        <dbReference type="EMBL" id="RCK71033.1"/>
    </source>
</evidence>
<reference evidence="1 2" key="1">
    <citation type="submission" date="2018-07" db="EMBL/GenBank/DDBJ databases">
        <title>Desertimonas flava gen. nov. sp. nov.</title>
        <authorList>
            <person name="Liu S."/>
        </authorList>
    </citation>
    <scope>NUCLEOTIDE SEQUENCE [LARGE SCALE GENOMIC DNA]</scope>
    <source>
        <strain evidence="1 2">16Sb5-5</strain>
    </source>
</reference>
<dbReference type="AlphaFoldDB" id="A0A367YYP1"/>
<accession>A0A367YYP1</accession>
<dbReference type="Proteomes" id="UP000252770">
    <property type="component" value="Unassembled WGS sequence"/>
</dbReference>
<dbReference type="RefSeq" id="WP_114124736.1">
    <property type="nucleotide sequence ID" value="NZ_QOUI01000001.1"/>
</dbReference>
<keyword evidence="2" id="KW-1185">Reference proteome</keyword>
<evidence type="ECO:0000313" key="2">
    <source>
        <dbReference type="Proteomes" id="UP000252770"/>
    </source>
</evidence>
<comment type="caution">
    <text evidence="1">The sequence shown here is derived from an EMBL/GenBank/DDBJ whole genome shotgun (WGS) entry which is preliminary data.</text>
</comment>
<name>A0A367YYP1_9ACTN</name>
<proteinExistence type="predicted"/>
<gene>
    <name evidence="1" type="ORF">DT076_00695</name>
</gene>
<sequence length="168" mass="17967">MTSPDDGRPAEQPPLATVPADVVLDRLLELLLEVRSMDDLTAERIAATLRLRVARQDADQTVFAARLDAHHRCGVALHEQAPSGRLLLLQVVADRPDGEVAGTEVGRLATPLLAAGFSQQRSHGSHGARAGYRFVRGPLQVRVETSGGTSPELPERITEIRVSGVATG</sequence>
<organism evidence="1 2">
    <name type="scientific">Desertihabitans brevis</name>
    <dbReference type="NCBI Taxonomy" id="2268447"/>
    <lineage>
        <taxon>Bacteria</taxon>
        <taxon>Bacillati</taxon>
        <taxon>Actinomycetota</taxon>
        <taxon>Actinomycetes</taxon>
        <taxon>Propionibacteriales</taxon>
        <taxon>Propionibacteriaceae</taxon>
        <taxon>Desertihabitans</taxon>
    </lineage>
</organism>
<protein>
    <submittedName>
        <fullName evidence="1">Uncharacterized protein</fullName>
    </submittedName>
</protein>